<protein>
    <recommendedName>
        <fullName evidence="3">HTH cro/C1-type domain-containing protein</fullName>
    </recommendedName>
</protein>
<dbReference type="Gene3D" id="1.10.260.40">
    <property type="entry name" value="lambda repressor-like DNA-binding domains"/>
    <property type="match status" value="1"/>
</dbReference>
<dbReference type="SUPFAM" id="SSF47413">
    <property type="entry name" value="lambda repressor-like DNA-binding domains"/>
    <property type="match status" value="1"/>
</dbReference>
<evidence type="ECO:0008006" key="3">
    <source>
        <dbReference type="Google" id="ProtNLM"/>
    </source>
</evidence>
<name>A0A1P8JV38_9BURK</name>
<dbReference type="EMBL" id="CP019236">
    <property type="protein sequence ID" value="APW37629.1"/>
    <property type="molecule type" value="Genomic_DNA"/>
</dbReference>
<evidence type="ECO:0000313" key="2">
    <source>
        <dbReference type="Proteomes" id="UP000186609"/>
    </source>
</evidence>
<dbReference type="Proteomes" id="UP000186609">
    <property type="component" value="Chromosome"/>
</dbReference>
<keyword evidence="2" id="KW-1185">Reference proteome</keyword>
<dbReference type="AlphaFoldDB" id="A0A1P8JV38"/>
<proteinExistence type="predicted"/>
<organism evidence="1 2">
    <name type="scientific">Rhodoferax koreensis</name>
    <dbReference type="NCBI Taxonomy" id="1842727"/>
    <lineage>
        <taxon>Bacteria</taxon>
        <taxon>Pseudomonadati</taxon>
        <taxon>Pseudomonadota</taxon>
        <taxon>Betaproteobacteria</taxon>
        <taxon>Burkholderiales</taxon>
        <taxon>Comamonadaceae</taxon>
        <taxon>Rhodoferax</taxon>
    </lineage>
</organism>
<accession>A0A1P8JV38</accession>
<dbReference type="GO" id="GO:0003677">
    <property type="term" value="F:DNA binding"/>
    <property type="evidence" value="ECO:0007669"/>
    <property type="project" value="InterPro"/>
</dbReference>
<sequence>MEWKNVIAQIQTVRGLTQPQIAAKAGCAQATISDLARGKTTEPRHSLGVRLLALMETDSKRRRRVARETTEAI</sequence>
<reference evidence="1 2" key="1">
    <citation type="submission" date="2017-01" db="EMBL/GenBank/DDBJ databases">
        <authorList>
            <person name="Mah S.A."/>
            <person name="Swanson W.J."/>
            <person name="Moy G.W."/>
            <person name="Vacquier V.D."/>
        </authorList>
    </citation>
    <scope>NUCLEOTIDE SEQUENCE [LARGE SCALE GENOMIC DNA]</scope>
    <source>
        <strain evidence="1 2">DCY110</strain>
    </source>
</reference>
<dbReference type="KEGG" id="rhy:RD110_10870"/>
<gene>
    <name evidence="1" type="ORF">RD110_10870</name>
</gene>
<dbReference type="STRING" id="1842727.RD110_10870"/>
<evidence type="ECO:0000313" key="1">
    <source>
        <dbReference type="EMBL" id="APW37629.1"/>
    </source>
</evidence>
<dbReference type="InterPro" id="IPR010982">
    <property type="entry name" value="Lambda_DNA-bd_dom_sf"/>
</dbReference>